<feature type="region of interest" description="Disordered" evidence="1">
    <location>
        <begin position="264"/>
        <end position="290"/>
    </location>
</feature>
<proteinExistence type="predicted"/>
<sequence>MIEEVEKREWWEQFTAELGNGLAPFPEKDSALHRKIEECVAHLADWEKVARRLDGDDAWVRVGDKKILQAIDAEAAVTDAALVAAVHPDRPTGDDFEEWKRWAWKALTKAITEAERKVVAREALVTSYNPRGDDSDFHEVGRRDDAPFRLWEFAPYGPRVTPPRVGEKPPLAYDPLRAEGGKEADEEVAKVLSVDDQSYLRLVYERDYSSLDAYIATYPNLVSRSGSLIVAEWTRARLRHQRGKAEEHHRELLVRLRRWNDPDWTGDDGLSGSPPCIQEPNTGPEKRSRKNFARAYGECVDQGSRYHQGRLKEKKDASKRIREQTRRRKLKEAKLAAAQSAAPRTADAPLCG</sequence>
<dbReference type="RefSeq" id="WP_149109180.1">
    <property type="nucleotide sequence ID" value="NZ_CP042425.1"/>
</dbReference>
<feature type="compositionally biased region" description="Basic and acidic residues" evidence="1">
    <location>
        <begin position="310"/>
        <end position="324"/>
    </location>
</feature>
<organism evidence="2 3">
    <name type="scientific">Limnoglobus roseus</name>
    <dbReference type="NCBI Taxonomy" id="2598579"/>
    <lineage>
        <taxon>Bacteria</taxon>
        <taxon>Pseudomonadati</taxon>
        <taxon>Planctomycetota</taxon>
        <taxon>Planctomycetia</taxon>
        <taxon>Gemmatales</taxon>
        <taxon>Gemmataceae</taxon>
        <taxon>Limnoglobus</taxon>
    </lineage>
</organism>
<dbReference type="AlphaFoldDB" id="A0A5C1A7S1"/>
<gene>
    <name evidence="2" type="ORF">PX52LOC_01148</name>
</gene>
<name>A0A5C1A7S1_9BACT</name>
<evidence type="ECO:0000313" key="2">
    <source>
        <dbReference type="EMBL" id="QEL14277.1"/>
    </source>
</evidence>
<feature type="region of interest" description="Disordered" evidence="1">
    <location>
        <begin position="306"/>
        <end position="352"/>
    </location>
</feature>
<accession>A0A5C1A7S1</accession>
<protein>
    <submittedName>
        <fullName evidence="2">Uncharacterized protein</fullName>
    </submittedName>
</protein>
<dbReference type="EMBL" id="CP042425">
    <property type="protein sequence ID" value="QEL14277.1"/>
    <property type="molecule type" value="Genomic_DNA"/>
</dbReference>
<reference evidence="3" key="1">
    <citation type="submission" date="2019-08" db="EMBL/GenBank/DDBJ databases">
        <title>Limnoglobus roseus gen. nov., sp. nov., a novel freshwater planctomycete with a giant genome from the family Gemmataceae.</title>
        <authorList>
            <person name="Kulichevskaya I.S."/>
            <person name="Naumoff D.G."/>
            <person name="Miroshnikov K."/>
            <person name="Ivanova A."/>
            <person name="Philippov D.A."/>
            <person name="Hakobyan A."/>
            <person name="Rijpstra I.C."/>
            <person name="Sinninghe Damste J.S."/>
            <person name="Liesack W."/>
            <person name="Dedysh S.N."/>
        </authorList>
    </citation>
    <scope>NUCLEOTIDE SEQUENCE [LARGE SCALE GENOMIC DNA]</scope>
    <source>
        <strain evidence="3">PX52</strain>
    </source>
</reference>
<keyword evidence="3" id="KW-1185">Reference proteome</keyword>
<evidence type="ECO:0000256" key="1">
    <source>
        <dbReference type="SAM" id="MobiDB-lite"/>
    </source>
</evidence>
<evidence type="ECO:0000313" key="3">
    <source>
        <dbReference type="Proteomes" id="UP000324974"/>
    </source>
</evidence>
<dbReference type="KEGG" id="lrs:PX52LOC_01148"/>
<dbReference type="Proteomes" id="UP000324974">
    <property type="component" value="Chromosome"/>
</dbReference>